<dbReference type="GO" id="GO:0005524">
    <property type="term" value="F:ATP binding"/>
    <property type="evidence" value="ECO:0007669"/>
    <property type="project" value="InterPro"/>
</dbReference>
<keyword evidence="9" id="KW-1185">Reference proteome</keyword>
<feature type="coiled-coil region" evidence="5">
    <location>
        <begin position="144"/>
        <end position="171"/>
    </location>
</feature>
<dbReference type="SUPFAM" id="SSF90123">
    <property type="entry name" value="ABC transporter transmembrane region"/>
    <property type="match status" value="1"/>
</dbReference>
<evidence type="ECO:0000256" key="5">
    <source>
        <dbReference type="SAM" id="Coils"/>
    </source>
</evidence>
<keyword evidence="4 7" id="KW-0472">Membrane</keyword>
<evidence type="ECO:0000256" key="4">
    <source>
        <dbReference type="ARBA" id="ARBA00023136"/>
    </source>
</evidence>
<feature type="transmembrane region" description="Helical" evidence="7">
    <location>
        <begin position="85"/>
        <end position="109"/>
    </location>
</feature>
<evidence type="ECO:0000256" key="3">
    <source>
        <dbReference type="ARBA" id="ARBA00022989"/>
    </source>
</evidence>
<dbReference type="Proteomes" id="UP001431209">
    <property type="component" value="Unassembled WGS sequence"/>
</dbReference>
<feature type="region of interest" description="Disordered" evidence="6">
    <location>
        <begin position="214"/>
        <end position="234"/>
    </location>
</feature>
<organism evidence="8 9">
    <name type="scientific">Acrasis kona</name>
    <dbReference type="NCBI Taxonomy" id="1008807"/>
    <lineage>
        <taxon>Eukaryota</taxon>
        <taxon>Discoba</taxon>
        <taxon>Heterolobosea</taxon>
        <taxon>Tetramitia</taxon>
        <taxon>Eutetramitia</taxon>
        <taxon>Acrasidae</taxon>
        <taxon>Acrasis</taxon>
    </lineage>
</organism>
<keyword evidence="1 7" id="KW-0812">Transmembrane</keyword>
<feature type="transmembrane region" description="Helical" evidence="7">
    <location>
        <begin position="20"/>
        <end position="42"/>
    </location>
</feature>
<evidence type="ECO:0000313" key="9">
    <source>
        <dbReference type="Proteomes" id="UP001431209"/>
    </source>
</evidence>
<keyword evidence="5" id="KW-0175">Coiled coil</keyword>
<keyword evidence="2" id="KW-0732">Signal</keyword>
<evidence type="ECO:0000256" key="1">
    <source>
        <dbReference type="ARBA" id="ARBA00022692"/>
    </source>
</evidence>
<dbReference type="GO" id="GO:0003993">
    <property type="term" value="F:acid phosphatase activity"/>
    <property type="evidence" value="ECO:0007669"/>
    <property type="project" value="InterPro"/>
</dbReference>
<dbReference type="SUPFAM" id="SSF56300">
    <property type="entry name" value="Metallo-dependent phosphatases"/>
    <property type="match status" value="1"/>
</dbReference>
<dbReference type="InterPro" id="IPR029052">
    <property type="entry name" value="Metallo-depent_PP-like"/>
</dbReference>
<protein>
    <submittedName>
        <fullName evidence="8">CCD1</fullName>
    </submittedName>
</protein>
<gene>
    <name evidence="8" type="ORF">AKO1_000261</name>
</gene>
<dbReference type="PANTHER" id="PTHR22953">
    <property type="entry name" value="ACID PHOSPHATASE RELATED"/>
    <property type="match status" value="1"/>
</dbReference>
<evidence type="ECO:0000256" key="2">
    <source>
        <dbReference type="ARBA" id="ARBA00022729"/>
    </source>
</evidence>
<keyword evidence="3 7" id="KW-1133">Transmembrane helix</keyword>
<reference evidence="8 9" key="1">
    <citation type="submission" date="2024-03" db="EMBL/GenBank/DDBJ databases">
        <title>The Acrasis kona genome and developmental transcriptomes reveal deep origins of eukaryotic multicellular pathways.</title>
        <authorList>
            <person name="Sheikh S."/>
            <person name="Fu C.-J."/>
            <person name="Brown M.W."/>
            <person name="Baldauf S.L."/>
        </authorList>
    </citation>
    <scope>NUCLEOTIDE SEQUENCE [LARGE SCALE GENOMIC DNA]</scope>
    <source>
        <strain evidence="8 9">ATCC MYA-3509</strain>
    </source>
</reference>
<dbReference type="EMBL" id="JAOPGA020001355">
    <property type="protein sequence ID" value="KAL0487590.1"/>
    <property type="molecule type" value="Genomic_DNA"/>
</dbReference>
<proteinExistence type="predicted"/>
<dbReference type="AlphaFoldDB" id="A0AAW2ZFK8"/>
<dbReference type="PANTHER" id="PTHR22953:SF153">
    <property type="entry name" value="PURPLE ACID PHOSPHATASE"/>
    <property type="match status" value="1"/>
</dbReference>
<dbReference type="InterPro" id="IPR036640">
    <property type="entry name" value="ABC1_TM_sf"/>
</dbReference>
<comment type="caution">
    <text evidence="8">The sequence shown here is derived from an EMBL/GenBank/DDBJ whole genome shotgun (WGS) entry which is preliminary data.</text>
</comment>
<dbReference type="InterPro" id="IPR039331">
    <property type="entry name" value="PAPs-like"/>
</dbReference>
<evidence type="ECO:0000256" key="6">
    <source>
        <dbReference type="SAM" id="MobiDB-lite"/>
    </source>
</evidence>
<evidence type="ECO:0000313" key="8">
    <source>
        <dbReference type="EMBL" id="KAL0487590.1"/>
    </source>
</evidence>
<feature type="transmembrane region" description="Helical" evidence="7">
    <location>
        <begin position="115"/>
        <end position="134"/>
    </location>
</feature>
<feature type="transmembrane region" description="Helical" evidence="7">
    <location>
        <begin position="283"/>
        <end position="305"/>
    </location>
</feature>
<evidence type="ECO:0000256" key="7">
    <source>
        <dbReference type="SAM" id="Phobius"/>
    </source>
</evidence>
<accession>A0AAW2ZFK8</accession>
<sequence>MSSLWRENELPNFYEYSVIISSGCSVIFLVIHMVLFITRQVLQCGETRMMSKLRKMKLNKSIHLAMDDHHRKELKKKDKVLCRSLDVLFIFENLSLMLFMFSLVTYLVAAVAFNFINWGYSFGFGIFLIFCVAIHTSRVRRIARDKLLRNYKDVTKRLNEEENENLQLTAMERPKNRKTLIDAGDIDILSPENAHASTMSDLNRERGASIINSPFTNTPPSNSPIPNSPASTTTTDNLIEQQNENEFRYKYEHKGYGNLIKCGEPLEIYFRSIQHGALKGYRLPFFLVWFGVTMVTTFVLSGIFYGTCICDQPLAFNTAFVRYVSGPACPTNTICSVIAMLPEDPSTSMIIKFYSQSFPRVPSIHYTSNTSTTPTTIPCDFYDLNKDLVELETRYVYTCNLINLTPSTTYFFFLTYEIQTIDYQTNRTNVNGTIDYNRVTTVVRFNGVNNRTAKFQTFSNATNQTVSFITGGGQGASMLSQELIKKAAALNPSFISIGGDMNFDNGILACYRRILGGINNIASFAFDSSGTMIPLLTGIGDHESLSYRFGPTNILNYLLFYSHQVNSNHTNRTTYHAHNLGGCSLLVLDSSVYTPHSDQVNFIRSSWKGLNKTKMAMYHGALYPSSRDFDNSISSLGRKYWGPEFDSLQMTMGFENHDRTLKRTNVITNGVVVDNGKKGVVYLGDGNMGVIPRDLVAGDKQKYYLAQASKDSHFWSVRCSLAGGVTAQAIGVSGDVLDSVSRPSQHL</sequence>
<name>A0AAW2ZFK8_9EUKA</name>
<dbReference type="GO" id="GO:0016020">
    <property type="term" value="C:membrane"/>
    <property type="evidence" value="ECO:0007669"/>
    <property type="project" value="InterPro"/>
</dbReference>